<accession>A0A3B7MSI6</accession>
<protein>
    <submittedName>
        <fullName evidence="2">Uncharacterized protein</fullName>
    </submittedName>
</protein>
<keyword evidence="1" id="KW-0175">Coiled coil</keyword>
<organism evidence="2 3">
    <name type="scientific">Paraflavitalea soli</name>
    <dbReference type="NCBI Taxonomy" id="2315862"/>
    <lineage>
        <taxon>Bacteria</taxon>
        <taxon>Pseudomonadati</taxon>
        <taxon>Bacteroidota</taxon>
        <taxon>Chitinophagia</taxon>
        <taxon>Chitinophagales</taxon>
        <taxon>Chitinophagaceae</taxon>
        <taxon>Paraflavitalea</taxon>
    </lineage>
</organism>
<dbReference type="OrthoDB" id="672632at2"/>
<evidence type="ECO:0000313" key="3">
    <source>
        <dbReference type="Proteomes" id="UP000263900"/>
    </source>
</evidence>
<name>A0A3B7MSI6_9BACT</name>
<dbReference type="RefSeq" id="WP_119050460.1">
    <property type="nucleotide sequence ID" value="NZ_CP032157.1"/>
</dbReference>
<evidence type="ECO:0000256" key="1">
    <source>
        <dbReference type="SAM" id="Coils"/>
    </source>
</evidence>
<feature type="coiled-coil region" evidence="1">
    <location>
        <begin position="163"/>
        <end position="192"/>
    </location>
</feature>
<proteinExistence type="predicted"/>
<gene>
    <name evidence="2" type="ORF">D3H65_11550</name>
</gene>
<reference evidence="2 3" key="1">
    <citation type="submission" date="2018-09" db="EMBL/GenBank/DDBJ databases">
        <title>Genome sequencing of strain 6GH32-13.</title>
        <authorList>
            <person name="Weon H.-Y."/>
            <person name="Heo J."/>
            <person name="Kwon S.-W."/>
        </authorList>
    </citation>
    <scope>NUCLEOTIDE SEQUENCE [LARGE SCALE GENOMIC DNA]</scope>
    <source>
        <strain evidence="2 3">5GH32-13</strain>
    </source>
</reference>
<dbReference type="AlphaFoldDB" id="A0A3B7MSI6"/>
<evidence type="ECO:0000313" key="2">
    <source>
        <dbReference type="EMBL" id="AXY74575.1"/>
    </source>
</evidence>
<dbReference type="EMBL" id="CP032157">
    <property type="protein sequence ID" value="AXY74575.1"/>
    <property type="molecule type" value="Genomic_DNA"/>
</dbReference>
<dbReference type="KEGG" id="pseg:D3H65_11550"/>
<dbReference type="Proteomes" id="UP000263900">
    <property type="component" value="Chromosome"/>
</dbReference>
<sequence length="226" mass="27548">MAEVLGPLFFECTWDDLTFYKMEGRYFVRKKSRLTREKVLHHPAFAKTRFYANRLAVASKIAAAIYSDLPLHWRQFWMYRDFTGEAINRLNQEATPQEAYDYLWKTYVEYWVLYQQATGIPLQTGRKQQPVKRPKDYKTRLKHRNSNPKCCRYRRLIGRNHWKSSYDNTAELLEKERKRQAREKKLRWLEDQHRKGRYKAQEERWRKMQAKLLELPPEIRLILQSA</sequence>
<keyword evidence="3" id="KW-1185">Reference proteome</keyword>